<evidence type="ECO:0000313" key="9">
    <source>
        <dbReference type="Proteomes" id="UP000229498"/>
    </source>
</evidence>
<evidence type="ECO:0000256" key="5">
    <source>
        <dbReference type="ARBA" id="ARBA00023136"/>
    </source>
</evidence>
<evidence type="ECO:0000256" key="6">
    <source>
        <dbReference type="SAM" id="Phobius"/>
    </source>
</evidence>
<dbReference type="SUPFAM" id="SSF103473">
    <property type="entry name" value="MFS general substrate transporter"/>
    <property type="match status" value="1"/>
</dbReference>
<dbReference type="AlphaFoldDB" id="A0A2M9FZ29"/>
<dbReference type="InterPro" id="IPR036259">
    <property type="entry name" value="MFS_trans_sf"/>
</dbReference>
<feature type="transmembrane region" description="Helical" evidence="6">
    <location>
        <begin position="350"/>
        <end position="370"/>
    </location>
</feature>
<dbReference type="EMBL" id="PHIG01000039">
    <property type="protein sequence ID" value="PJK28721.1"/>
    <property type="molecule type" value="Genomic_DNA"/>
</dbReference>
<dbReference type="PANTHER" id="PTHR43385:SF1">
    <property type="entry name" value="RIBOFLAVIN TRANSPORTER RIBJ"/>
    <property type="match status" value="1"/>
</dbReference>
<dbReference type="OrthoDB" id="7200137at2"/>
<feature type="transmembrane region" description="Helical" evidence="6">
    <location>
        <begin position="43"/>
        <end position="62"/>
    </location>
</feature>
<keyword evidence="9" id="KW-1185">Reference proteome</keyword>
<feature type="transmembrane region" description="Helical" evidence="6">
    <location>
        <begin position="159"/>
        <end position="180"/>
    </location>
</feature>
<dbReference type="Pfam" id="PF07690">
    <property type="entry name" value="MFS_1"/>
    <property type="match status" value="1"/>
</dbReference>
<evidence type="ECO:0000313" key="8">
    <source>
        <dbReference type="EMBL" id="PJK28721.1"/>
    </source>
</evidence>
<name>A0A2M9FZ29_9PROT</name>
<keyword evidence="4 6" id="KW-1133">Transmembrane helix</keyword>
<dbReference type="InterPro" id="IPR011701">
    <property type="entry name" value="MFS"/>
</dbReference>
<sequence length="410" mass="42790">MTVRLAIAALAIGQTIVWAGTYYFFPAMLLRWETVEGWPKTTLTAAFAAALVLTALVSPLAGRLIDRGRGPQTIAGLAFVAAGLVALLPFAPNIWVFAALWLAIGICMGGCLYEPCFALITRTRGAAARRAITMVTLVAGFASTVSFPLSHYVSREADWQTAAFVFAGLIAFAGAPLLLFGARTLEHAHGAAGAAAPAETAHGGIAAAAERTVAQVLRSPVFLLLALAFALLSLNHAVIINHILPILDDRGVSPEQAVLAASLMGPMQVAGRVAMMLSERHLSNHVITTYCFGALLLATVCLFTASFWPLLIFAFVVLQGSGIGIFSIMKPVMTRDLLGEKNFGAIYGSLALPTMLAFALAPFLGTLLWAAGGYDFAIMVIGALTLAGLIAFRAASAQAHAAAGAGPRPS</sequence>
<evidence type="ECO:0000259" key="7">
    <source>
        <dbReference type="PROSITE" id="PS50850"/>
    </source>
</evidence>
<feature type="transmembrane region" description="Helical" evidence="6">
    <location>
        <begin position="132"/>
        <end position="153"/>
    </location>
</feature>
<keyword evidence="2" id="KW-0813">Transport</keyword>
<gene>
    <name evidence="8" type="ORF">CVT23_15390</name>
</gene>
<feature type="transmembrane region" description="Helical" evidence="6">
    <location>
        <begin position="74"/>
        <end position="92"/>
    </location>
</feature>
<accession>A0A2M9FZ29</accession>
<dbReference type="GO" id="GO:0022857">
    <property type="term" value="F:transmembrane transporter activity"/>
    <property type="evidence" value="ECO:0007669"/>
    <property type="project" value="InterPro"/>
</dbReference>
<evidence type="ECO:0000256" key="1">
    <source>
        <dbReference type="ARBA" id="ARBA00004141"/>
    </source>
</evidence>
<dbReference type="RefSeq" id="WP_109792319.1">
    <property type="nucleotide sequence ID" value="NZ_PHIG01000039.1"/>
</dbReference>
<feature type="domain" description="Major facilitator superfamily (MFS) profile" evidence="7">
    <location>
        <begin position="221"/>
        <end position="410"/>
    </location>
</feature>
<feature type="transmembrane region" description="Helical" evidence="6">
    <location>
        <begin position="98"/>
        <end position="120"/>
    </location>
</feature>
<dbReference type="InterPro" id="IPR020846">
    <property type="entry name" value="MFS_dom"/>
</dbReference>
<keyword evidence="5 6" id="KW-0472">Membrane</keyword>
<proteinExistence type="predicted"/>
<evidence type="ECO:0000256" key="4">
    <source>
        <dbReference type="ARBA" id="ARBA00022989"/>
    </source>
</evidence>
<evidence type="ECO:0000256" key="3">
    <source>
        <dbReference type="ARBA" id="ARBA00022692"/>
    </source>
</evidence>
<organism evidence="8 9">
    <name type="scientific">Minwuia thermotolerans</name>
    <dbReference type="NCBI Taxonomy" id="2056226"/>
    <lineage>
        <taxon>Bacteria</taxon>
        <taxon>Pseudomonadati</taxon>
        <taxon>Pseudomonadota</taxon>
        <taxon>Alphaproteobacteria</taxon>
        <taxon>Minwuiales</taxon>
        <taxon>Minwuiaceae</taxon>
        <taxon>Minwuia</taxon>
    </lineage>
</organism>
<feature type="transmembrane region" description="Helical" evidence="6">
    <location>
        <begin position="376"/>
        <end position="395"/>
    </location>
</feature>
<dbReference type="InterPro" id="IPR052983">
    <property type="entry name" value="MFS_Riboflavin_Transporter"/>
</dbReference>
<comment type="subcellular location">
    <subcellularLocation>
        <location evidence="1">Membrane</location>
        <topology evidence="1">Multi-pass membrane protein</topology>
    </subcellularLocation>
</comment>
<feature type="transmembrane region" description="Helical" evidence="6">
    <location>
        <begin position="221"/>
        <end position="244"/>
    </location>
</feature>
<dbReference type="GO" id="GO:0016020">
    <property type="term" value="C:membrane"/>
    <property type="evidence" value="ECO:0007669"/>
    <property type="project" value="UniProtKB-SubCell"/>
</dbReference>
<keyword evidence="3 6" id="KW-0812">Transmembrane</keyword>
<dbReference type="Proteomes" id="UP000229498">
    <property type="component" value="Unassembled WGS sequence"/>
</dbReference>
<dbReference type="Gene3D" id="1.20.1250.20">
    <property type="entry name" value="MFS general substrate transporter like domains"/>
    <property type="match status" value="1"/>
</dbReference>
<comment type="caution">
    <text evidence="8">The sequence shown here is derived from an EMBL/GenBank/DDBJ whole genome shotgun (WGS) entry which is preliminary data.</text>
</comment>
<evidence type="ECO:0000256" key="2">
    <source>
        <dbReference type="ARBA" id="ARBA00022448"/>
    </source>
</evidence>
<dbReference type="PROSITE" id="PS50850">
    <property type="entry name" value="MFS"/>
    <property type="match status" value="1"/>
</dbReference>
<feature type="transmembrane region" description="Helical" evidence="6">
    <location>
        <begin position="256"/>
        <end position="275"/>
    </location>
</feature>
<feature type="transmembrane region" description="Helical" evidence="6">
    <location>
        <begin position="287"/>
        <end position="305"/>
    </location>
</feature>
<feature type="transmembrane region" description="Helical" evidence="6">
    <location>
        <begin position="311"/>
        <end position="329"/>
    </location>
</feature>
<protein>
    <submittedName>
        <fullName evidence="8">MFS transporter</fullName>
    </submittedName>
</protein>
<dbReference type="PANTHER" id="PTHR43385">
    <property type="entry name" value="RIBOFLAVIN TRANSPORTER RIBJ"/>
    <property type="match status" value="1"/>
</dbReference>
<reference evidence="8 9" key="1">
    <citation type="submission" date="2017-11" db="EMBL/GenBank/DDBJ databases">
        <title>Draft genome sequence of Rhizobiales bacterium SY3-13.</title>
        <authorList>
            <person name="Sun C."/>
        </authorList>
    </citation>
    <scope>NUCLEOTIDE SEQUENCE [LARGE SCALE GENOMIC DNA]</scope>
    <source>
        <strain evidence="8 9">SY3-13</strain>
    </source>
</reference>